<dbReference type="EMBL" id="CAFBMF010000058">
    <property type="protein sequence ID" value="CAB4902101.1"/>
    <property type="molecule type" value="Genomic_DNA"/>
</dbReference>
<evidence type="ECO:0000313" key="3">
    <source>
        <dbReference type="EMBL" id="CAB4776460.1"/>
    </source>
</evidence>
<feature type="transmembrane region" description="Helical" evidence="1">
    <location>
        <begin position="251"/>
        <end position="274"/>
    </location>
</feature>
<dbReference type="EMBL" id="CAFBPS010000044">
    <property type="protein sequence ID" value="CAB5028489.1"/>
    <property type="molecule type" value="Genomic_DNA"/>
</dbReference>
<evidence type="ECO:0000313" key="5">
    <source>
        <dbReference type="EMBL" id="CAB4870327.1"/>
    </source>
</evidence>
<dbReference type="EMBL" id="CAFBLJ010000043">
    <property type="protein sequence ID" value="CAB4870327.1"/>
    <property type="molecule type" value="Genomic_DNA"/>
</dbReference>
<evidence type="ECO:0000313" key="2">
    <source>
        <dbReference type="EMBL" id="CAB4718776.1"/>
    </source>
</evidence>
<dbReference type="EMBL" id="CAEZZP010000071">
    <property type="protein sequence ID" value="CAB4776460.1"/>
    <property type="molecule type" value="Genomic_DNA"/>
</dbReference>
<evidence type="ECO:0000313" key="4">
    <source>
        <dbReference type="EMBL" id="CAB4801267.1"/>
    </source>
</evidence>
<accession>A0A6J7DI43</accession>
<reference evidence="5" key="1">
    <citation type="submission" date="2020-05" db="EMBL/GenBank/DDBJ databases">
        <authorList>
            <person name="Chiriac C."/>
            <person name="Salcher M."/>
            <person name="Ghai R."/>
            <person name="Kavagutti S V."/>
        </authorList>
    </citation>
    <scope>NUCLEOTIDE SEQUENCE</scope>
</reference>
<feature type="transmembrane region" description="Helical" evidence="1">
    <location>
        <begin position="191"/>
        <end position="213"/>
    </location>
</feature>
<proteinExistence type="predicted"/>
<evidence type="ECO:0000313" key="7">
    <source>
        <dbReference type="EMBL" id="CAB5028489.1"/>
    </source>
</evidence>
<dbReference type="EMBL" id="CAEZYH010000029">
    <property type="protein sequence ID" value="CAB4718776.1"/>
    <property type="molecule type" value="Genomic_DNA"/>
</dbReference>
<feature type="transmembrane region" description="Helical" evidence="1">
    <location>
        <begin position="159"/>
        <end position="179"/>
    </location>
</feature>
<dbReference type="AlphaFoldDB" id="A0A6J7DI43"/>
<dbReference type="EMBL" id="CAFAAL010000045">
    <property type="protein sequence ID" value="CAB4801267.1"/>
    <property type="molecule type" value="Genomic_DNA"/>
</dbReference>
<organism evidence="5">
    <name type="scientific">freshwater metagenome</name>
    <dbReference type="NCBI Taxonomy" id="449393"/>
    <lineage>
        <taxon>unclassified sequences</taxon>
        <taxon>metagenomes</taxon>
        <taxon>ecological metagenomes</taxon>
    </lineage>
</organism>
<sequence length="276" mass="30437">MSDNSPTSPELLLDQIDALRVLRANNDEEKGLLLEQIGGKGIVEQEMVSQMSAIRPLHHPDRFEEAHRMMMRGIEVLDRNGPRPAKVPNIGPLRPIAQWLVQQVTRWIVKSHLNRLTGRICGLYEKREANSDWGNREHAMLRRARLDARRVQANSSGNALGLPTFLLGGAALTSVASGLQSLARTAMDSTLGISILGFIAVFVLGALSWVALFSAGVARRRIRLSTDQPMKALWETIGAAGKPPRDESYNFAVYAIILLVLAWIVIPLAIWLAITA</sequence>
<evidence type="ECO:0000313" key="6">
    <source>
        <dbReference type="EMBL" id="CAB4902101.1"/>
    </source>
</evidence>
<keyword evidence="1" id="KW-0812">Transmembrane</keyword>
<gene>
    <name evidence="2" type="ORF">UFOPK2658_00870</name>
    <name evidence="3" type="ORF">UFOPK2880_01140</name>
    <name evidence="4" type="ORF">UFOPK3004_00689</name>
    <name evidence="5" type="ORF">UFOPK3304_00959</name>
    <name evidence="6" type="ORF">UFOPK3494_00996</name>
    <name evidence="7" type="ORF">UFOPK4134_00751</name>
</gene>
<protein>
    <submittedName>
        <fullName evidence="5">Unannotated protein</fullName>
    </submittedName>
</protein>
<keyword evidence="1" id="KW-0472">Membrane</keyword>
<evidence type="ECO:0000256" key="1">
    <source>
        <dbReference type="SAM" id="Phobius"/>
    </source>
</evidence>
<name>A0A6J7DI43_9ZZZZ</name>
<keyword evidence="1" id="KW-1133">Transmembrane helix</keyword>